<reference evidence="3 4" key="1">
    <citation type="journal article" date="2013" name="Stand. Genomic Sci.">
        <title>Genomic Encyclopedia of Type Strains, Phase I: The one thousand microbial genomes (KMG-I) project.</title>
        <authorList>
            <person name="Kyrpides N.C."/>
            <person name="Woyke T."/>
            <person name="Eisen J.A."/>
            <person name="Garrity G."/>
            <person name="Lilburn T.G."/>
            <person name="Beck B.J."/>
            <person name="Whitman W.B."/>
            <person name="Hugenholtz P."/>
            <person name="Klenk H.P."/>
        </authorList>
    </citation>
    <scope>NUCLEOTIDE SEQUENCE [LARGE SCALE GENOMIC DNA]</scope>
    <source>
        <strain evidence="3 4">DSM 13484</strain>
    </source>
</reference>
<dbReference type="AlphaFoldDB" id="A0A562TC10"/>
<feature type="transmembrane region" description="Helical" evidence="2">
    <location>
        <begin position="229"/>
        <end position="247"/>
    </location>
</feature>
<dbReference type="EMBL" id="VLLG01000002">
    <property type="protein sequence ID" value="TWI91035.1"/>
    <property type="molecule type" value="Genomic_DNA"/>
</dbReference>
<keyword evidence="1" id="KW-0175">Coiled coil</keyword>
<dbReference type="Pfam" id="PF04087">
    <property type="entry name" value="DUF389"/>
    <property type="match status" value="1"/>
</dbReference>
<feature type="transmembrane region" description="Helical" evidence="2">
    <location>
        <begin position="157"/>
        <end position="178"/>
    </location>
</feature>
<protein>
    <submittedName>
        <fullName evidence="3">Putative hydrophobic protein (TIGR00341 family)</fullName>
    </submittedName>
</protein>
<organism evidence="3 4">
    <name type="scientific">Chitinophaga japonensis</name>
    <name type="common">Flexibacter japonensis</name>
    <dbReference type="NCBI Taxonomy" id="104662"/>
    <lineage>
        <taxon>Bacteria</taxon>
        <taxon>Pseudomonadati</taxon>
        <taxon>Bacteroidota</taxon>
        <taxon>Chitinophagia</taxon>
        <taxon>Chitinophagales</taxon>
        <taxon>Chitinophagaceae</taxon>
        <taxon>Chitinophaga</taxon>
    </lineage>
</organism>
<feature type="transmembrane region" description="Helical" evidence="2">
    <location>
        <begin position="62"/>
        <end position="85"/>
    </location>
</feature>
<feature type="transmembrane region" description="Helical" evidence="2">
    <location>
        <begin position="184"/>
        <end position="208"/>
    </location>
</feature>
<keyword evidence="2" id="KW-1133">Transmembrane helix</keyword>
<feature type="coiled-coil region" evidence="1">
    <location>
        <begin position="343"/>
        <end position="370"/>
    </location>
</feature>
<evidence type="ECO:0000256" key="1">
    <source>
        <dbReference type="SAM" id="Coils"/>
    </source>
</evidence>
<dbReference type="PANTHER" id="PTHR20992:SF9">
    <property type="entry name" value="AT15442P-RELATED"/>
    <property type="match status" value="1"/>
</dbReference>
<dbReference type="RefSeq" id="WP_145710206.1">
    <property type="nucleotide sequence ID" value="NZ_BAAAFY010000001.1"/>
</dbReference>
<feature type="transmembrane region" description="Helical" evidence="2">
    <location>
        <begin position="38"/>
        <end position="56"/>
    </location>
</feature>
<feature type="transmembrane region" description="Helical" evidence="2">
    <location>
        <begin position="130"/>
        <end position="150"/>
    </location>
</feature>
<dbReference type="Proteomes" id="UP000316778">
    <property type="component" value="Unassembled WGS sequence"/>
</dbReference>
<accession>A0A562TC10</accession>
<dbReference type="NCBIfam" id="TIGR00341">
    <property type="entry name" value="TIGR00341 family protein"/>
    <property type="match status" value="1"/>
</dbReference>
<keyword evidence="2" id="KW-0812">Transmembrane</keyword>
<dbReference type="PANTHER" id="PTHR20992">
    <property type="entry name" value="AT15442P-RELATED"/>
    <property type="match status" value="1"/>
</dbReference>
<sequence>MTKRFLVLLRHIFSLEEDKAKEEEIAENIQRGVEFRGTNLWVLIFAIIIASIGLNMNSTAVVIGAMLISPIMGPIMGVGFGVATIDFELIKRSLRNLATAVIISLMTSTAYFLVSPLSDAQSELLARTTPTIWDVLIALFGGLAGIVGATRKEKGNVIPGMAIATALMPPLCTAGYGLANGQWYFFFGAFYLFFINSVFISFATFIIVRFLKFRTKVWEDDTRARRVRRYVWAITIATAIPSIYLGYRIVQKSIFTTNALKFVHQELDFPDTQIVTERVDGANRTIDVLLIGNPVDSPMIAQVKARLASYNLLPATLTIRQGLKESGDLGQSSFKMSILEDVYQKNIQVLEEKDKQIARLQQEVNRAREQSFPLEDIAREAKAEHTNIEEFGLARMVIANLQNKKNDTIIIANIKVRKAMGREEQTRLKNWIKARTASDEVKLVIER</sequence>
<keyword evidence="4" id="KW-1185">Reference proteome</keyword>
<evidence type="ECO:0000256" key="2">
    <source>
        <dbReference type="SAM" id="Phobius"/>
    </source>
</evidence>
<evidence type="ECO:0000313" key="3">
    <source>
        <dbReference type="EMBL" id="TWI91035.1"/>
    </source>
</evidence>
<name>A0A562TC10_CHIJA</name>
<dbReference type="OrthoDB" id="9790659at2"/>
<dbReference type="InterPro" id="IPR005240">
    <property type="entry name" value="DUF389"/>
</dbReference>
<keyword evidence="2" id="KW-0472">Membrane</keyword>
<comment type="caution">
    <text evidence="3">The sequence shown here is derived from an EMBL/GenBank/DDBJ whole genome shotgun (WGS) entry which is preliminary data.</text>
</comment>
<evidence type="ECO:0000313" key="4">
    <source>
        <dbReference type="Proteomes" id="UP000316778"/>
    </source>
</evidence>
<gene>
    <name evidence="3" type="ORF">LX66_0396</name>
</gene>
<proteinExistence type="predicted"/>
<feature type="transmembrane region" description="Helical" evidence="2">
    <location>
        <begin position="97"/>
        <end position="118"/>
    </location>
</feature>